<proteinExistence type="evidence at transcript level"/>
<dbReference type="EMBL" id="LR786577">
    <property type="protein sequence ID" value="CAB3262190.1"/>
    <property type="molecule type" value="mRNA"/>
</dbReference>
<organism evidence="2">
    <name type="scientific">Phallusia mammillata</name>
    <dbReference type="NCBI Taxonomy" id="59560"/>
    <lineage>
        <taxon>Eukaryota</taxon>
        <taxon>Metazoa</taxon>
        <taxon>Chordata</taxon>
        <taxon>Tunicata</taxon>
        <taxon>Ascidiacea</taxon>
        <taxon>Phlebobranchia</taxon>
        <taxon>Ascidiidae</taxon>
        <taxon>Phallusia</taxon>
    </lineage>
</organism>
<sequence length="169" mass="19526">MCQTATAVVDLSNVPLCPFVLSSLSFAILVKWIYIKKVLFKLLVISHAHFALPDIVWLGRVHTREVRELEAFHNKDLQRFRKQYDAQMHDIDSQHRKLGSDLESAHAEEVDRLKLDHHQDLEKKISSIQDELKGLLALSKTYWEKHADQHHVEIQFQAPGINGNAEEET</sequence>
<reference evidence="2" key="1">
    <citation type="submission" date="2020-04" db="EMBL/GenBank/DDBJ databases">
        <authorList>
            <person name="Neveu A P."/>
        </authorList>
    </citation>
    <scope>NUCLEOTIDE SEQUENCE</scope>
    <source>
        <tissue evidence="2">Whole embryo</tissue>
    </source>
</reference>
<evidence type="ECO:0000256" key="1">
    <source>
        <dbReference type="SAM" id="Phobius"/>
    </source>
</evidence>
<protein>
    <submittedName>
        <fullName evidence="2">Uncharacterized protein LOC100178552</fullName>
    </submittedName>
</protein>
<evidence type="ECO:0000313" key="2">
    <source>
        <dbReference type="EMBL" id="CAB3262190.1"/>
    </source>
</evidence>
<feature type="transmembrane region" description="Helical" evidence="1">
    <location>
        <begin position="12"/>
        <end position="34"/>
    </location>
</feature>
<gene>
    <name evidence="2" type="primary">LOC100178552</name>
</gene>
<name>A0A6F9DH18_9ASCI</name>
<dbReference type="AlphaFoldDB" id="A0A6F9DH18"/>
<keyword evidence="1" id="KW-0812">Transmembrane</keyword>
<keyword evidence="1" id="KW-0472">Membrane</keyword>
<accession>A0A6F9DH18</accession>
<keyword evidence="1" id="KW-1133">Transmembrane helix</keyword>